<keyword evidence="3" id="KW-1185">Reference proteome</keyword>
<protein>
    <recommendedName>
        <fullName evidence="4">Secreted protein</fullName>
    </recommendedName>
</protein>
<evidence type="ECO:0000313" key="2">
    <source>
        <dbReference type="EMBL" id="KAL1269864.1"/>
    </source>
</evidence>
<evidence type="ECO:0000313" key="3">
    <source>
        <dbReference type="Proteomes" id="UP001558613"/>
    </source>
</evidence>
<evidence type="ECO:0000256" key="1">
    <source>
        <dbReference type="SAM" id="MobiDB-lite"/>
    </source>
</evidence>
<dbReference type="EMBL" id="JAYMGO010000008">
    <property type="protein sequence ID" value="KAL1269864.1"/>
    <property type="molecule type" value="Genomic_DNA"/>
</dbReference>
<accession>A0ABR3MYZ6</accession>
<dbReference type="Proteomes" id="UP001558613">
    <property type="component" value="Unassembled WGS sequence"/>
</dbReference>
<reference evidence="2 3" key="1">
    <citation type="submission" date="2023-09" db="EMBL/GenBank/DDBJ databases">
        <authorList>
            <person name="Wang M."/>
        </authorList>
    </citation>
    <scope>NUCLEOTIDE SEQUENCE [LARGE SCALE GENOMIC DNA]</scope>
    <source>
        <strain evidence="2">GT-2023</strain>
        <tissue evidence="2">Liver</tissue>
    </source>
</reference>
<gene>
    <name evidence="2" type="ORF">QQF64_032153</name>
</gene>
<evidence type="ECO:0008006" key="4">
    <source>
        <dbReference type="Google" id="ProtNLM"/>
    </source>
</evidence>
<feature type="region of interest" description="Disordered" evidence="1">
    <location>
        <begin position="70"/>
        <end position="95"/>
    </location>
</feature>
<sequence>MSSVVLYKQLNFFYRTLVILCLHLLYPKAAHPLLHLPPHPQEWTLTGHLYISLRRGQLRLNAPCPSNASLSGVGLQQGPGPRRYTVPSQQGRDGG</sequence>
<comment type="caution">
    <text evidence="2">The sequence shown here is derived from an EMBL/GenBank/DDBJ whole genome shotgun (WGS) entry which is preliminary data.</text>
</comment>
<name>A0ABR3MYZ6_9TELE</name>
<feature type="compositionally biased region" description="Polar residues" evidence="1">
    <location>
        <begin position="86"/>
        <end position="95"/>
    </location>
</feature>
<organism evidence="2 3">
    <name type="scientific">Cirrhinus molitorella</name>
    <name type="common">mud carp</name>
    <dbReference type="NCBI Taxonomy" id="172907"/>
    <lineage>
        <taxon>Eukaryota</taxon>
        <taxon>Metazoa</taxon>
        <taxon>Chordata</taxon>
        <taxon>Craniata</taxon>
        <taxon>Vertebrata</taxon>
        <taxon>Euteleostomi</taxon>
        <taxon>Actinopterygii</taxon>
        <taxon>Neopterygii</taxon>
        <taxon>Teleostei</taxon>
        <taxon>Ostariophysi</taxon>
        <taxon>Cypriniformes</taxon>
        <taxon>Cyprinidae</taxon>
        <taxon>Labeoninae</taxon>
        <taxon>Labeonini</taxon>
        <taxon>Cirrhinus</taxon>
    </lineage>
</organism>
<proteinExistence type="predicted"/>